<dbReference type="OrthoDB" id="8195018at2759"/>
<accession>A0A8K0GC78</accession>
<dbReference type="PANTHER" id="PTHR47501:SF5">
    <property type="entry name" value="HAT C-TERMINAL DIMERISATION DOMAIN-CONTAINING PROTEIN"/>
    <property type="match status" value="1"/>
</dbReference>
<reference evidence="1" key="1">
    <citation type="submission" date="2019-08" db="EMBL/GenBank/DDBJ databases">
        <title>The genome of the North American firefly Photinus pyralis.</title>
        <authorList>
            <consortium name="Photinus pyralis genome working group"/>
            <person name="Fallon T.R."/>
            <person name="Sander Lower S.E."/>
            <person name="Weng J.-K."/>
        </authorList>
    </citation>
    <scope>NUCLEOTIDE SEQUENCE</scope>
    <source>
        <strain evidence="1">TRF0915ILg1</strain>
        <tissue evidence="1">Whole body</tissue>
    </source>
</reference>
<keyword evidence="2" id="KW-1185">Reference proteome</keyword>
<dbReference type="Pfam" id="PF06477">
    <property type="entry name" value="DUF1091"/>
    <property type="match status" value="1"/>
</dbReference>
<dbReference type="Proteomes" id="UP000801492">
    <property type="component" value="Unassembled WGS sequence"/>
</dbReference>
<dbReference type="AlphaFoldDB" id="A0A8K0GC78"/>
<protein>
    <submittedName>
        <fullName evidence="1">Uncharacterized protein</fullName>
    </submittedName>
</protein>
<sequence>FKQDDYTLKLHIIRVARFNHSYVSDSRCDLRWFNRSTRVVDCNVNLIRDLTSNAQIDLQLYKFASNEYRLFPLQFAVNVCHEIKEDRFGVIEGLRSAINVELTCPLKKRRYIVKNEVLDYTKFPPHIPRGQYMMQGILVDNKNFVWEMQTEVVIEEIMKNYLLSECSRMSLACHTLHLIATKDAEKAMINARYKQIFRSTLAKCHKLWAKQNRSTQAADKMKDMLGAYLKTPVVTRWNSLYDAMLQINNHITHLPDSINTCMDFCALPRFTDAEREFIKEYCQKELVLASCVHPRFKLAWLKDSKKREQAENWVYEEIPSPNPKMQTSGAADLEYNDFFCLTFNADEHTKTPHEQVKIFLSEQPKETDSFSCSALRKLFIKHNTALPTSASAERLFSFAGNVLSQKRCQLTDDINQRDGLPTGDFLGAMTDKIACYGEDSQIVEYVSGDPKDYAIILFSTNKNDYVIICKVKGITLNYKNSREVNFSKLKEKVLDNAGATFMLRQTEKYVEPPHSM</sequence>
<dbReference type="InterPro" id="IPR010512">
    <property type="entry name" value="DUF1091"/>
</dbReference>
<dbReference type="SUPFAM" id="SSF53098">
    <property type="entry name" value="Ribonuclease H-like"/>
    <property type="match status" value="1"/>
</dbReference>
<dbReference type="EMBL" id="VTPC01007804">
    <property type="protein sequence ID" value="KAF2893626.1"/>
    <property type="molecule type" value="Genomic_DNA"/>
</dbReference>
<feature type="non-terminal residue" evidence="1">
    <location>
        <position position="516"/>
    </location>
</feature>
<name>A0A8K0GC78_IGNLU</name>
<comment type="caution">
    <text evidence="1">The sequence shown here is derived from an EMBL/GenBank/DDBJ whole genome shotgun (WGS) entry which is preliminary data.</text>
</comment>
<proteinExistence type="predicted"/>
<organism evidence="1 2">
    <name type="scientific">Ignelater luminosus</name>
    <name type="common">Cucubano</name>
    <name type="synonym">Pyrophorus luminosus</name>
    <dbReference type="NCBI Taxonomy" id="2038154"/>
    <lineage>
        <taxon>Eukaryota</taxon>
        <taxon>Metazoa</taxon>
        <taxon>Ecdysozoa</taxon>
        <taxon>Arthropoda</taxon>
        <taxon>Hexapoda</taxon>
        <taxon>Insecta</taxon>
        <taxon>Pterygota</taxon>
        <taxon>Neoptera</taxon>
        <taxon>Endopterygota</taxon>
        <taxon>Coleoptera</taxon>
        <taxon>Polyphaga</taxon>
        <taxon>Elateriformia</taxon>
        <taxon>Elateroidea</taxon>
        <taxon>Elateridae</taxon>
        <taxon>Agrypninae</taxon>
        <taxon>Pyrophorini</taxon>
        <taxon>Ignelater</taxon>
    </lineage>
</organism>
<evidence type="ECO:0000313" key="1">
    <source>
        <dbReference type="EMBL" id="KAF2893626.1"/>
    </source>
</evidence>
<gene>
    <name evidence="1" type="ORF">ILUMI_12547</name>
</gene>
<dbReference type="PANTHER" id="PTHR47501">
    <property type="entry name" value="TRANSPOSASE-RELATED"/>
    <property type="match status" value="1"/>
</dbReference>
<dbReference type="InterPro" id="IPR012337">
    <property type="entry name" value="RNaseH-like_sf"/>
</dbReference>
<evidence type="ECO:0000313" key="2">
    <source>
        <dbReference type="Proteomes" id="UP000801492"/>
    </source>
</evidence>